<evidence type="ECO:0000313" key="6">
    <source>
        <dbReference type="EMBL" id="MBB1486073.1"/>
    </source>
</evidence>
<dbReference type="EMBL" id="JACJFM010000005">
    <property type="protein sequence ID" value="MBB1486073.1"/>
    <property type="molecule type" value="Genomic_DNA"/>
</dbReference>
<dbReference type="PANTHER" id="PTHR30537">
    <property type="entry name" value="HTH-TYPE TRANSCRIPTIONAL REGULATOR"/>
    <property type="match status" value="1"/>
</dbReference>
<keyword evidence="3" id="KW-0238">DNA-binding</keyword>
<dbReference type="SUPFAM" id="SSF53850">
    <property type="entry name" value="Periplasmic binding protein-like II"/>
    <property type="match status" value="1"/>
</dbReference>
<dbReference type="PRINTS" id="PR00039">
    <property type="entry name" value="HTHLYSR"/>
</dbReference>
<dbReference type="InterPro" id="IPR000847">
    <property type="entry name" value="LysR_HTH_N"/>
</dbReference>
<name>A0A839IL13_9GAMM</name>
<dbReference type="SUPFAM" id="SSF46785">
    <property type="entry name" value="Winged helix' DNA-binding domain"/>
    <property type="match status" value="1"/>
</dbReference>
<proteinExistence type="inferred from homology"/>
<protein>
    <submittedName>
        <fullName evidence="6">LysR family transcriptional regulator</fullName>
    </submittedName>
</protein>
<dbReference type="InterPro" id="IPR058163">
    <property type="entry name" value="LysR-type_TF_proteobact-type"/>
</dbReference>
<evidence type="ECO:0000259" key="5">
    <source>
        <dbReference type="PROSITE" id="PS50931"/>
    </source>
</evidence>
<dbReference type="GO" id="GO:0006351">
    <property type="term" value="P:DNA-templated transcription"/>
    <property type="evidence" value="ECO:0007669"/>
    <property type="project" value="TreeGrafter"/>
</dbReference>
<evidence type="ECO:0000256" key="1">
    <source>
        <dbReference type="ARBA" id="ARBA00009437"/>
    </source>
</evidence>
<reference evidence="6 7" key="1">
    <citation type="submission" date="2020-08" db="EMBL/GenBank/DDBJ databases">
        <title>Oceanospirillum sp. nov. isolated from marine sediment.</title>
        <authorList>
            <person name="Ji X."/>
        </authorList>
    </citation>
    <scope>NUCLEOTIDE SEQUENCE [LARGE SCALE GENOMIC DNA]</scope>
    <source>
        <strain evidence="6 7">D5</strain>
    </source>
</reference>
<dbReference type="InterPro" id="IPR036390">
    <property type="entry name" value="WH_DNA-bd_sf"/>
</dbReference>
<comment type="similarity">
    <text evidence="1">Belongs to the LysR transcriptional regulatory family.</text>
</comment>
<keyword evidence="4" id="KW-0804">Transcription</keyword>
<evidence type="ECO:0000256" key="4">
    <source>
        <dbReference type="ARBA" id="ARBA00023163"/>
    </source>
</evidence>
<dbReference type="InterPro" id="IPR005119">
    <property type="entry name" value="LysR_subst-bd"/>
</dbReference>
<dbReference type="PANTHER" id="PTHR30537:SF79">
    <property type="entry name" value="TRANSCRIPTIONAL REGULATOR-RELATED"/>
    <property type="match status" value="1"/>
</dbReference>
<feature type="domain" description="HTH lysR-type" evidence="5">
    <location>
        <begin position="9"/>
        <end position="66"/>
    </location>
</feature>
<dbReference type="Gene3D" id="3.40.190.10">
    <property type="entry name" value="Periplasmic binding protein-like II"/>
    <property type="match status" value="2"/>
</dbReference>
<gene>
    <name evidence="6" type="ORF">H4O21_05585</name>
</gene>
<sequence length="301" mass="34300">MKLNRKPLPPLNAMKAFEAAARLKSLTRAAEELHVTQGAVSQQVKLLEEYLNTQLFIRKPRKLELTDAARAYLPVLTEAFNNLQASTDELFGTDHRALLTIKCGTSFIHRWLVPRLARFYKNNPGIRIRLMSSVWPSQNEVEEADLEISNGFGDWTGMKVERLTKEHWVVVASPEFLEKYPVDNDALKIIQLPLISTIGDRENWQQWFRKQGYGGLMPMPLLESDTSTMAMEAACNHAGLLLTRSFHVSSLLEDKRLIQAHDFTLPSTGAHYLVLPNKPLSAKVRAFSDWLKYELKLPMKT</sequence>
<dbReference type="AlphaFoldDB" id="A0A839IL13"/>
<dbReference type="Gene3D" id="1.10.10.10">
    <property type="entry name" value="Winged helix-like DNA-binding domain superfamily/Winged helix DNA-binding domain"/>
    <property type="match status" value="1"/>
</dbReference>
<keyword evidence="2" id="KW-0805">Transcription regulation</keyword>
<dbReference type="Proteomes" id="UP000565262">
    <property type="component" value="Unassembled WGS sequence"/>
</dbReference>
<dbReference type="PROSITE" id="PS50931">
    <property type="entry name" value="HTH_LYSR"/>
    <property type="match status" value="1"/>
</dbReference>
<dbReference type="InterPro" id="IPR036388">
    <property type="entry name" value="WH-like_DNA-bd_sf"/>
</dbReference>
<evidence type="ECO:0000313" key="7">
    <source>
        <dbReference type="Proteomes" id="UP000565262"/>
    </source>
</evidence>
<dbReference type="Pfam" id="PF03466">
    <property type="entry name" value="LysR_substrate"/>
    <property type="match status" value="1"/>
</dbReference>
<dbReference type="FunFam" id="1.10.10.10:FF:000038">
    <property type="entry name" value="Glycine cleavage system transcriptional activator"/>
    <property type="match status" value="1"/>
</dbReference>
<organism evidence="6 7">
    <name type="scientific">Oceanospirillum sediminis</name>
    <dbReference type="NCBI Taxonomy" id="2760088"/>
    <lineage>
        <taxon>Bacteria</taxon>
        <taxon>Pseudomonadati</taxon>
        <taxon>Pseudomonadota</taxon>
        <taxon>Gammaproteobacteria</taxon>
        <taxon>Oceanospirillales</taxon>
        <taxon>Oceanospirillaceae</taxon>
        <taxon>Oceanospirillum</taxon>
    </lineage>
</organism>
<accession>A0A839IL13</accession>
<evidence type="ECO:0000256" key="2">
    <source>
        <dbReference type="ARBA" id="ARBA00023015"/>
    </source>
</evidence>
<dbReference type="RefSeq" id="WP_182807856.1">
    <property type="nucleotide sequence ID" value="NZ_JACJFM010000005.1"/>
</dbReference>
<dbReference type="Pfam" id="PF00126">
    <property type="entry name" value="HTH_1"/>
    <property type="match status" value="1"/>
</dbReference>
<keyword evidence="7" id="KW-1185">Reference proteome</keyword>
<evidence type="ECO:0000256" key="3">
    <source>
        <dbReference type="ARBA" id="ARBA00023125"/>
    </source>
</evidence>
<dbReference type="GO" id="GO:0003700">
    <property type="term" value="F:DNA-binding transcription factor activity"/>
    <property type="evidence" value="ECO:0007669"/>
    <property type="project" value="InterPro"/>
</dbReference>
<dbReference type="GO" id="GO:0043565">
    <property type="term" value="F:sequence-specific DNA binding"/>
    <property type="evidence" value="ECO:0007669"/>
    <property type="project" value="TreeGrafter"/>
</dbReference>
<dbReference type="CDD" id="cd08432">
    <property type="entry name" value="PBP2_GcdR_TrpI_HvrB_AmpR_like"/>
    <property type="match status" value="1"/>
</dbReference>
<comment type="caution">
    <text evidence="6">The sequence shown here is derived from an EMBL/GenBank/DDBJ whole genome shotgun (WGS) entry which is preliminary data.</text>
</comment>